<dbReference type="Gene3D" id="1.10.10.60">
    <property type="entry name" value="Homeodomain-like"/>
    <property type="match status" value="1"/>
</dbReference>
<proteinExistence type="predicted"/>
<dbReference type="InterPro" id="IPR009057">
    <property type="entry name" value="Homeodomain-like_sf"/>
</dbReference>
<reference evidence="5" key="1">
    <citation type="submission" date="2022-10" db="EMBL/GenBank/DDBJ databases">
        <title>Hoeflea sp. G2-23, isolated from marine algae.</title>
        <authorList>
            <person name="Kristyanto S."/>
            <person name="Kim J.M."/>
            <person name="Jeon C.O."/>
        </authorList>
    </citation>
    <scope>NUCLEOTIDE SEQUENCE</scope>
    <source>
        <strain evidence="5">G2-23</strain>
    </source>
</reference>
<dbReference type="Pfam" id="PF12625">
    <property type="entry name" value="Arabinose_bd"/>
    <property type="match status" value="1"/>
</dbReference>
<dbReference type="PANTHER" id="PTHR47894">
    <property type="entry name" value="HTH-TYPE TRANSCRIPTIONAL REGULATOR GADX"/>
    <property type="match status" value="1"/>
</dbReference>
<dbReference type="EMBL" id="JAOVZR010000001">
    <property type="protein sequence ID" value="MCY0147564.1"/>
    <property type="molecule type" value="Genomic_DNA"/>
</dbReference>
<comment type="caution">
    <text evidence="5">The sequence shown here is derived from an EMBL/GenBank/DDBJ whole genome shotgun (WGS) entry which is preliminary data.</text>
</comment>
<keyword evidence="3" id="KW-0804">Transcription</keyword>
<dbReference type="RefSeq" id="WP_267653164.1">
    <property type="nucleotide sequence ID" value="NZ_JAOVZR010000001.1"/>
</dbReference>
<evidence type="ECO:0000313" key="5">
    <source>
        <dbReference type="EMBL" id="MCY0147564.1"/>
    </source>
</evidence>
<dbReference type="SMART" id="SM00342">
    <property type="entry name" value="HTH_ARAC"/>
    <property type="match status" value="1"/>
</dbReference>
<evidence type="ECO:0000256" key="3">
    <source>
        <dbReference type="ARBA" id="ARBA00023163"/>
    </source>
</evidence>
<organism evidence="5 6">
    <name type="scientific">Hoeflea algicola</name>
    <dbReference type="NCBI Taxonomy" id="2983763"/>
    <lineage>
        <taxon>Bacteria</taxon>
        <taxon>Pseudomonadati</taxon>
        <taxon>Pseudomonadota</taxon>
        <taxon>Alphaproteobacteria</taxon>
        <taxon>Hyphomicrobiales</taxon>
        <taxon>Rhizobiaceae</taxon>
        <taxon>Hoeflea</taxon>
    </lineage>
</organism>
<evidence type="ECO:0000259" key="4">
    <source>
        <dbReference type="PROSITE" id="PS01124"/>
    </source>
</evidence>
<name>A0ABT3Z715_9HYPH</name>
<dbReference type="PROSITE" id="PS01124">
    <property type="entry name" value="HTH_ARAC_FAMILY_2"/>
    <property type="match status" value="1"/>
</dbReference>
<feature type="domain" description="HTH araC/xylS-type" evidence="4">
    <location>
        <begin position="239"/>
        <end position="337"/>
    </location>
</feature>
<keyword evidence="6" id="KW-1185">Reference proteome</keyword>
<evidence type="ECO:0000256" key="2">
    <source>
        <dbReference type="ARBA" id="ARBA00023125"/>
    </source>
</evidence>
<dbReference type="PANTHER" id="PTHR47894:SF4">
    <property type="entry name" value="HTH-TYPE TRANSCRIPTIONAL REGULATOR GADX"/>
    <property type="match status" value="1"/>
</dbReference>
<evidence type="ECO:0000256" key="1">
    <source>
        <dbReference type="ARBA" id="ARBA00023015"/>
    </source>
</evidence>
<dbReference type="InterPro" id="IPR018060">
    <property type="entry name" value="HTH_AraC"/>
</dbReference>
<dbReference type="Proteomes" id="UP001073227">
    <property type="component" value="Unassembled WGS sequence"/>
</dbReference>
<keyword evidence="2" id="KW-0238">DNA-binding</keyword>
<accession>A0ABT3Z715</accession>
<protein>
    <submittedName>
        <fullName evidence="5">AraC family transcriptional regulator</fullName>
    </submittedName>
</protein>
<evidence type="ECO:0000313" key="6">
    <source>
        <dbReference type="Proteomes" id="UP001073227"/>
    </source>
</evidence>
<dbReference type="SUPFAM" id="SSF46689">
    <property type="entry name" value="Homeodomain-like"/>
    <property type="match status" value="1"/>
</dbReference>
<dbReference type="InterPro" id="IPR032687">
    <property type="entry name" value="AraC-type_N"/>
</dbReference>
<gene>
    <name evidence="5" type="ORF">OEG84_07510</name>
</gene>
<dbReference type="Pfam" id="PF12833">
    <property type="entry name" value="HTH_18"/>
    <property type="match status" value="1"/>
</dbReference>
<sequence length="342" mass="37569">MTPSLADQFEAAAGVASAIGTYATGRGIDAAPIARACGLDPDRFDTIGERVSLDRLCRFMEALAMISGDDLFGLKSSVIFEKGASGPFGYALMSAPTVRDLLVFLGRNLHKAGETSVCTLEIGARHTHFEWAYSPLILHSDQYVDMGVAQTLSHFRTVLGHDINRVQLELVRKKPTNINLHKELLTRNVTFDAPINALILPTEFLARANPGADPRLFAIMSQQMDALTIRHADGDDPATAIRLHLAENLAGKVPTLTEEAERLGMSPRTLQRRLTETGTSMQNLLDECRREMAERLLLETTLSLSAITYKLGFSAPAAFTRSAVRWFDMTPSAYRKTHRPAS</sequence>
<keyword evidence="1" id="KW-0805">Transcription regulation</keyword>